<dbReference type="GeneID" id="17278517"/>
<dbReference type="AlphaFoldDB" id="A0A0D3KBW1"/>
<evidence type="ECO:0000313" key="2">
    <source>
        <dbReference type="Proteomes" id="UP000013827"/>
    </source>
</evidence>
<name>A0A0D3KBW1_EMIH1</name>
<evidence type="ECO:0000313" key="1">
    <source>
        <dbReference type="EnsemblProtists" id="EOD33246"/>
    </source>
</evidence>
<dbReference type="PaxDb" id="2903-EOD33246"/>
<dbReference type="HOGENOM" id="CLU_049633_2_0_1"/>
<reference evidence="2" key="1">
    <citation type="journal article" date="2013" name="Nature">
        <title>Pan genome of the phytoplankton Emiliania underpins its global distribution.</title>
        <authorList>
            <person name="Read B.A."/>
            <person name="Kegel J."/>
            <person name="Klute M.J."/>
            <person name="Kuo A."/>
            <person name="Lefebvre S.C."/>
            <person name="Maumus F."/>
            <person name="Mayer C."/>
            <person name="Miller J."/>
            <person name="Monier A."/>
            <person name="Salamov A."/>
            <person name="Young J."/>
            <person name="Aguilar M."/>
            <person name="Claverie J.M."/>
            <person name="Frickenhaus S."/>
            <person name="Gonzalez K."/>
            <person name="Herman E.K."/>
            <person name="Lin Y.C."/>
            <person name="Napier J."/>
            <person name="Ogata H."/>
            <person name="Sarno A.F."/>
            <person name="Shmutz J."/>
            <person name="Schroeder D."/>
            <person name="de Vargas C."/>
            <person name="Verret F."/>
            <person name="von Dassow P."/>
            <person name="Valentin K."/>
            <person name="Van de Peer Y."/>
            <person name="Wheeler G."/>
            <person name="Dacks J.B."/>
            <person name="Delwiche C.F."/>
            <person name="Dyhrman S.T."/>
            <person name="Glockner G."/>
            <person name="John U."/>
            <person name="Richards T."/>
            <person name="Worden A.Z."/>
            <person name="Zhang X."/>
            <person name="Grigoriev I.V."/>
            <person name="Allen A.E."/>
            <person name="Bidle K."/>
            <person name="Borodovsky M."/>
            <person name="Bowler C."/>
            <person name="Brownlee C."/>
            <person name="Cock J.M."/>
            <person name="Elias M."/>
            <person name="Gladyshev V.N."/>
            <person name="Groth M."/>
            <person name="Guda C."/>
            <person name="Hadaegh A."/>
            <person name="Iglesias-Rodriguez M.D."/>
            <person name="Jenkins J."/>
            <person name="Jones B.M."/>
            <person name="Lawson T."/>
            <person name="Leese F."/>
            <person name="Lindquist E."/>
            <person name="Lobanov A."/>
            <person name="Lomsadze A."/>
            <person name="Malik S.B."/>
            <person name="Marsh M.E."/>
            <person name="Mackinder L."/>
            <person name="Mock T."/>
            <person name="Mueller-Roeber B."/>
            <person name="Pagarete A."/>
            <person name="Parker M."/>
            <person name="Probert I."/>
            <person name="Quesneville H."/>
            <person name="Raines C."/>
            <person name="Rensing S.A."/>
            <person name="Riano-Pachon D.M."/>
            <person name="Richier S."/>
            <person name="Rokitta S."/>
            <person name="Shiraiwa Y."/>
            <person name="Soanes D.M."/>
            <person name="van der Giezen M."/>
            <person name="Wahlund T.M."/>
            <person name="Williams B."/>
            <person name="Wilson W."/>
            <person name="Wolfe G."/>
            <person name="Wurch L.L."/>
        </authorList>
    </citation>
    <scope>NUCLEOTIDE SEQUENCE</scope>
</reference>
<keyword evidence="2" id="KW-1185">Reference proteome</keyword>
<dbReference type="SUPFAM" id="SSF53474">
    <property type="entry name" value="alpha/beta-Hydrolases"/>
    <property type="match status" value="1"/>
</dbReference>
<organism evidence="1 2">
    <name type="scientific">Emiliania huxleyi (strain CCMP1516)</name>
    <dbReference type="NCBI Taxonomy" id="280463"/>
    <lineage>
        <taxon>Eukaryota</taxon>
        <taxon>Haptista</taxon>
        <taxon>Haptophyta</taxon>
        <taxon>Prymnesiophyceae</taxon>
        <taxon>Isochrysidales</taxon>
        <taxon>Noelaerhabdaceae</taxon>
        <taxon>Emiliania</taxon>
    </lineage>
</organism>
<dbReference type="RefSeq" id="XP_005785675.1">
    <property type="nucleotide sequence ID" value="XM_005785618.1"/>
</dbReference>
<dbReference type="KEGG" id="ehx:EMIHUDRAFT_462653"/>
<dbReference type="Proteomes" id="UP000013827">
    <property type="component" value="Unassembled WGS sequence"/>
</dbReference>
<dbReference type="eggNOG" id="KOG4840">
    <property type="taxonomic scope" value="Eukaryota"/>
</dbReference>
<dbReference type="PANTHER" id="PTHR31591">
    <property type="entry name" value="UPF0613 PROTEIN PB24D3.06C"/>
    <property type="match status" value="1"/>
</dbReference>
<accession>A0A0D3KBW1</accession>
<evidence type="ECO:0008006" key="3">
    <source>
        <dbReference type="Google" id="ProtNLM"/>
    </source>
</evidence>
<dbReference type="InterPro" id="IPR013744">
    <property type="entry name" value="SidJ"/>
</dbReference>
<dbReference type="EnsemblProtists" id="EOD33246">
    <property type="protein sequence ID" value="EOD33246"/>
    <property type="gene ID" value="EMIHUDRAFT_462653"/>
</dbReference>
<proteinExistence type="predicted"/>
<sequence>MSATRERLLAVGVTAAMVGALLSRRRVAQGLLALSRLASSAAASPTAPLSGCLYRYKHPSWPAPLQAFESPAAHAHRKYCVYIGGLTDGLLACSYVEALGAALDERGWSLVQPVLSSSYAGFGCSSLQRDADELAPLRHTHTHTHTLTTAAAQLLRHIADREEGDAEFALVGATPLSAGSHSTGCQDAVTLLRTAPPELRCRVRAAVLQAPVSDRESQTVEQDSDGSRGRLLAEAEAKLAAGEGEALLSQKYYGFVPISASRFASLVGRDGPDDLFSSDFTDERLAAKLGHMGLAGQRATAPSHPGLRTLFCFSGGDEYVPPSVDVPLLARRFVAAAGGAENGASALILAGASHNLAKPPRAAGEFVAAVCRTLDEI</sequence>
<dbReference type="Gene3D" id="3.40.50.1820">
    <property type="entry name" value="alpha/beta hydrolase"/>
    <property type="match status" value="1"/>
</dbReference>
<dbReference type="InterPro" id="IPR029058">
    <property type="entry name" value="AB_hydrolase_fold"/>
</dbReference>
<reference evidence="1" key="2">
    <citation type="submission" date="2024-10" db="UniProtKB">
        <authorList>
            <consortium name="EnsemblProtists"/>
        </authorList>
    </citation>
    <scope>IDENTIFICATION</scope>
</reference>
<dbReference type="Pfam" id="PF08538">
    <property type="entry name" value="DUF1749"/>
    <property type="match status" value="2"/>
</dbReference>
<protein>
    <recommendedName>
        <fullName evidence="3">AB hydrolase-1 domain-containing protein</fullName>
    </recommendedName>
</protein>
<dbReference type="PANTHER" id="PTHR31591:SF1">
    <property type="entry name" value="UPF0613 PROTEIN PB24D3.06C"/>
    <property type="match status" value="1"/>
</dbReference>